<dbReference type="GO" id="GO:0007165">
    <property type="term" value="P:signal transduction"/>
    <property type="evidence" value="ECO:0007669"/>
    <property type="project" value="UniProtKB-KW"/>
</dbReference>
<keyword evidence="5 9" id="KW-1133">Transmembrane helix</keyword>
<dbReference type="Gene3D" id="3.30.450.20">
    <property type="entry name" value="PAS domain"/>
    <property type="match status" value="2"/>
</dbReference>
<dbReference type="AlphaFoldDB" id="A0A1I4V667"/>
<sequence>MAWSAFRLGSIRKKMFLASSLQVLSLVVCIILLLGYSLNKNAETDFWERSAGEVGHVNNMIDAMFEGIVVDLDVLGRYPAMARADSSVSSYVNSVADIPNKDVKRSPAEAQIYGILRLFSDATPDYDSVVWGNHLGQYVNSNPKGVLLKGFDPRKRPWYPAAVEAKGDLAVSKSFRNTSGENVVCNSRAFKGNGGALTHVAAICVSLKKLTDRIGSIRMGKTGYMILTEADGTILAHPKKELLSKNITELKNPALTDAVKTGEAQIRFKLGDANNVARVMVAPKTKWRIIGVINHDEIVSNARNMTKLVLLLGAGFCLLALGVGYFLAKRISQPVSDVIGVLNETAQGDFTLRIDSAYEKRPDEIGRLATSFNRFIDKMSQTISDVVTAANQVARGSAQIADTAQSLSQGSMQQAANVEEVSATAEEMSGAIQQNAKNSAQTEAISRKAAENAEEGGQAVGQTVAAMREIADKIGIIEEIARQTNLLALNAAIEAARAGEAGKGFAVVASEVRKLAERSQKAAGEISGLSVHSVTVAEKAGGLLRQIVPDIRKTSELVQEISYSSREQASGAEQVASAVNQLSSVVQQNAASSEELASMSDQLLSQASWLRESVASFKLNEKT</sequence>
<comment type="similarity">
    <text evidence="7">Belongs to the methyl-accepting chemotaxis (MCP) protein family.</text>
</comment>
<dbReference type="EMBL" id="FOVE01000001">
    <property type="protein sequence ID" value="SFM96707.1"/>
    <property type="molecule type" value="Genomic_DNA"/>
</dbReference>
<dbReference type="CDD" id="cd06225">
    <property type="entry name" value="HAMP"/>
    <property type="match status" value="1"/>
</dbReference>
<dbReference type="SMART" id="SM00304">
    <property type="entry name" value="HAMP"/>
    <property type="match status" value="1"/>
</dbReference>
<comment type="subcellular location">
    <subcellularLocation>
        <location evidence="1">Cell membrane</location>
        <topology evidence="1">Multi-pass membrane protein</topology>
    </subcellularLocation>
</comment>
<dbReference type="GO" id="GO:0005886">
    <property type="term" value="C:plasma membrane"/>
    <property type="evidence" value="ECO:0007669"/>
    <property type="project" value="UniProtKB-SubCell"/>
</dbReference>
<dbReference type="Pfam" id="PF00015">
    <property type="entry name" value="MCPsignal"/>
    <property type="match status" value="1"/>
</dbReference>
<evidence type="ECO:0000256" key="9">
    <source>
        <dbReference type="SAM" id="Phobius"/>
    </source>
</evidence>
<dbReference type="InterPro" id="IPR033479">
    <property type="entry name" value="dCache_1"/>
</dbReference>
<keyword evidence="2" id="KW-1003">Cell membrane</keyword>
<dbReference type="STRING" id="83765.SAMN05660284_00142"/>
<dbReference type="PANTHER" id="PTHR43531:SF11">
    <property type="entry name" value="METHYL-ACCEPTING CHEMOTAXIS PROTEIN 3"/>
    <property type="match status" value="1"/>
</dbReference>
<evidence type="ECO:0000259" key="11">
    <source>
        <dbReference type="PROSITE" id="PS50885"/>
    </source>
</evidence>
<dbReference type="SMART" id="SM00283">
    <property type="entry name" value="MA"/>
    <property type="match status" value="1"/>
</dbReference>
<keyword evidence="4 9" id="KW-0812">Transmembrane</keyword>
<keyword evidence="6 9" id="KW-0472">Membrane</keyword>
<dbReference type="CDD" id="cd12912">
    <property type="entry name" value="PDC2_MCP_like"/>
    <property type="match status" value="1"/>
</dbReference>
<dbReference type="OrthoDB" id="8899037at2"/>
<dbReference type="Gene3D" id="1.10.287.950">
    <property type="entry name" value="Methyl-accepting chemotaxis protein"/>
    <property type="match status" value="1"/>
</dbReference>
<evidence type="ECO:0000256" key="7">
    <source>
        <dbReference type="ARBA" id="ARBA00029447"/>
    </source>
</evidence>
<accession>A0A1I4V667</accession>
<proteinExistence type="inferred from homology"/>
<evidence type="ECO:0000256" key="5">
    <source>
        <dbReference type="ARBA" id="ARBA00022989"/>
    </source>
</evidence>
<feature type="domain" description="Methyl-accepting transducer" evidence="10">
    <location>
        <begin position="389"/>
        <end position="604"/>
    </location>
</feature>
<dbReference type="PROSITE" id="PS50111">
    <property type="entry name" value="CHEMOTAXIS_TRANSDUC_2"/>
    <property type="match status" value="1"/>
</dbReference>
<dbReference type="PANTHER" id="PTHR43531">
    <property type="entry name" value="PROTEIN ICFG"/>
    <property type="match status" value="1"/>
</dbReference>
<dbReference type="InterPro" id="IPR003660">
    <property type="entry name" value="HAMP_dom"/>
</dbReference>
<feature type="domain" description="HAMP" evidence="11">
    <location>
        <begin position="329"/>
        <end position="384"/>
    </location>
</feature>
<protein>
    <submittedName>
        <fullName evidence="12">Methyl-accepting chemotaxis protein</fullName>
    </submittedName>
</protein>
<gene>
    <name evidence="12" type="ORF">SAMN05660284_00142</name>
</gene>
<dbReference type="GO" id="GO:0006935">
    <property type="term" value="P:chemotaxis"/>
    <property type="evidence" value="ECO:0007669"/>
    <property type="project" value="UniProtKB-KW"/>
</dbReference>
<keyword evidence="8" id="KW-0807">Transducer</keyword>
<dbReference type="InterPro" id="IPR004089">
    <property type="entry name" value="MCPsignal_dom"/>
</dbReference>
<organism evidence="12 13">
    <name type="scientific">Formivibrio citricus</name>
    <dbReference type="NCBI Taxonomy" id="83765"/>
    <lineage>
        <taxon>Bacteria</taxon>
        <taxon>Pseudomonadati</taxon>
        <taxon>Pseudomonadota</taxon>
        <taxon>Betaproteobacteria</taxon>
        <taxon>Neisseriales</taxon>
        <taxon>Chitinibacteraceae</taxon>
        <taxon>Formivibrio</taxon>
    </lineage>
</organism>
<dbReference type="CDD" id="cd18773">
    <property type="entry name" value="PDC1_HK_sensor"/>
    <property type="match status" value="1"/>
</dbReference>
<dbReference type="GO" id="GO:0004888">
    <property type="term" value="F:transmembrane signaling receptor activity"/>
    <property type="evidence" value="ECO:0007669"/>
    <property type="project" value="TreeGrafter"/>
</dbReference>
<evidence type="ECO:0000256" key="8">
    <source>
        <dbReference type="PROSITE-ProRule" id="PRU00284"/>
    </source>
</evidence>
<dbReference type="Pfam" id="PF02743">
    <property type="entry name" value="dCache_1"/>
    <property type="match status" value="1"/>
</dbReference>
<name>A0A1I4V667_9NEIS</name>
<evidence type="ECO:0000256" key="1">
    <source>
        <dbReference type="ARBA" id="ARBA00004651"/>
    </source>
</evidence>
<keyword evidence="3" id="KW-0145">Chemotaxis</keyword>
<evidence type="ECO:0000313" key="12">
    <source>
        <dbReference type="EMBL" id="SFM96707.1"/>
    </source>
</evidence>
<dbReference type="InterPro" id="IPR051310">
    <property type="entry name" value="MCP_chemotaxis"/>
</dbReference>
<evidence type="ECO:0000259" key="10">
    <source>
        <dbReference type="PROSITE" id="PS50111"/>
    </source>
</evidence>
<evidence type="ECO:0000256" key="3">
    <source>
        <dbReference type="ARBA" id="ARBA00022500"/>
    </source>
</evidence>
<dbReference type="CDD" id="cd11386">
    <property type="entry name" value="MCP_signal"/>
    <property type="match status" value="1"/>
</dbReference>
<dbReference type="PROSITE" id="PS50885">
    <property type="entry name" value="HAMP"/>
    <property type="match status" value="1"/>
</dbReference>
<dbReference type="SUPFAM" id="SSF58104">
    <property type="entry name" value="Methyl-accepting chemotaxis protein (MCP) signaling domain"/>
    <property type="match status" value="1"/>
</dbReference>
<evidence type="ECO:0000256" key="6">
    <source>
        <dbReference type="ARBA" id="ARBA00023136"/>
    </source>
</evidence>
<dbReference type="Proteomes" id="UP000242869">
    <property type="component" value="Unassembled WGS sequence"/>
</dbReference>
<keyword evidence="13" id="KW-1185">Reference proteome</keyword>
<evidence type="ECO:0000256" key="4">
    <source>
        <dbReference type="ARBA" id="ARBA00022692"/>
    </source>
</evidence>
<evidence type="ECO:0000256" key="2">
    <source>
        <dbReference type="ARBA" id="ARBA00022475"/>
    </source>
</evidence>
<dbReference type="FunFam" id="1.10.287.950:FF:000001">
    <property type="entry name" value="Methyl-accepting chemotaxis sensory transducer"/>
    <property type="match status" value="1"/>
</dbReference>
<dbReference type="RefSeq" id="WP_091189704.1">
    <property type="nucleotide sequence ID" value="NZ_FOVE01000001.1"/>
</dbReference>
<dbReference type="Pfam" id="PF00672">
    <property type="entry name" value="HAMP"/>
    <property type="match status" value="1"/>
</dbReference>
<evidence type="ECO:0000313" key="13">
    <source>
        <dbReference type="Proteomes" id="UP000242869"/>
    </source>
</evidence>
<reference evidence="13" key="1">
    <citation type="submission" date="2016-10" db="EMBL/GenBank/DDBJ databases">
        <authorList>
            <person name="Varghese N."/>
            <person name="Submissions S."/>
        </authorList>
    </citation>
    <scope>NUCLEOTIDE SEQUENCE [LARGE SCALE GENOMIC DNA]</scope>
    <source>
        <strain evidence="13">DSM 6150</strain>
    </source>
</reference>
<feature type="transmembrane region" description="Helical" evidence="9">
    <location>
        <begin position="308"/>
        <end position="328"/>
    </location>
</feature>